<dbReference type="HOGENOM" id="CLU_2967528_0_0_1"/>
<feature type="non-terminal residue" evidence="1">
    <location>
        <position position="1"/>
    </location>
</feature>
<evidence type="ECO:0000313" key="1">
    <source>
        <dbReference type="EMBL" id="EGO23986.1"/>
    </source>
</evidence>
<dbReference type="KEGG" id="sla:SERLADRAFT_392708"/>
<sequence length="59" mass="6573">YSSHLLRYSALRGSTDESKPAYWPVLYSGGTTTQTALMDSFFITIRSNGNRDAMSTYSV</sequence>
<name>F8NZG6_SERL9</name>
<gene>
    <name evidence="1" type="ORF">SERLADRAFT_392708</name>
</gene>
<organism>
    <name type="scientific">Serpula lacrymans var. lacrymans (strain S7.9)</name>
    <name type="common">Dry rot fungus</name>
    <dbReference type="NCBI Taxonomy" id="578457"/>
    <lineage>
        <taxon>Eukaryota</taxon>
        <taxon>Fungi</taxon>
        <taxon>Dikarya</taxon>
        <taxon>Basidiomycota</taxon>
        <taxon>Agaricomycotina</taxon>
        <taxon>Agaricomycetes</taxon>
        <taxon>Agaricomycetidae</taxon>
        <taxon>Boletales</taxon>
        <taxon>Coniophorineae</taxon>
        <taxon>Serpulaceae</taxon>
        <taxon>Serpula</taxon>
    </lineage>
</organism>
<dbReference type="GeneID" id="18811568"/>
<dbReference type="Proteomes" id="UP000008064">
    <property type="component" value="Unassembled WGS sequence"/>
</dbReference>
<dbReference type="EMBL" id="GL945435">
    <property type="protein sequence ID" value="EGO23986.1"/>
    <property type="molecule type" value="Genomic_DNA"/>
</dbReference>
<dbReference type="RefSeq" id="XP_007319748.1">
    <property type="nucleotide sequence ID" value="XM_007319686.1"/>
</dbReference>
<accession>F8NZG6</accession>
<protein>
    <submittedName>
        <fullName evidence="1">Uncharacterized protein</fullName>
    </submittedName>
</protein>
<dbReference type="AlphaFoldDB" id="F8NZG6"/>
<reference evidence="1" key="1">
    <citation type="submission" date="2011-04" db="EMBL/GenBank/DDBJ databases">
        <title>Evolution of plant cell wall degrading machinery underlies the functional diversity of forest fungi.</title>
        <authorList>
            <consortium name="US DOE Joint Genome Institute (JGI-PGF)"/>
            <person name="Eastwood D.C."/>
            <person name="Floudas D."/>
            <person name="Binder M."/>
            <person name="Majcherczyk A."/>
            <person name="Schneider P."/>
            <person name="Aerts A."/>
            <person name="Asiegbu F.O."/>
            <person name="Baker S.E."/>
            <person name="Barry K."/>
            <person name="Bendiksby M."/>
            <person name="Blumentritt M."/>
            <person name="Coutinho P.M."/>
            <person name="Cullen D."/>
            <person name="Cullen D."/>
            <person name="Gathman A."/>
            <person name="Goodell B."/>
            <person name="Henrissat B."/>
            <person name="Ihrmark K."/>
            <person name="Kauserud H."/>
            <person name="Kohler A."/>
            <person name="LaButti K."/>
            <person name="Lapidus A."/>
            <person name="Lavin J.L."/>
            <person name="Lee Y.-H."/>
            <person name="Lindquist E."/>
            <person name="Lilly W."/>
            <person name="Lucas S."/>
            <person name="Morin E."/>
            <person name="Murat C."/>
            <person name="Oguiza J.A."/>
            <person name="Park J."/>
            <person name="Pisabarro A.G."/>
            <person name="Riley R."/>
            <person name="Rosling A."/>
            <person name="Salamov A."/>
            <person name="Schmidt O."/>
            <person name="Schmutz J."/>
            <person name="Skrede I."/>
            <person name="Stenlid J."/>
            <person name="Wiebenga A."/>
            <person name="Xie X."/>
            <person name="Kues U."/>
            <person name="Hibbett D.S."/>
            <person name="Hoffmeister D."/>
            <person name="Hogberg N."/>
            <person name="Martin F."/>
            <person name="Grigoriev I.V."/>
            <person name="Watkinson S.C."/>
        </authorList>
    </citation>
    <scope>NUCLEOTIDE SEQUENCE</scope>
    <source>
        <strain evidence="1">S7.9</strain>
    </source>
</reference>
<proteinExistence type="predicted"/>